<evidence type="ECO:0000313" key="2">
    <source>
        <dbReference type="Proteomes" id="UP000184164"/>
    </source>
</evidence>
<name>A0A1M5GWD7_9BACT</name>
<evidence type="ECO:0008006" key="3">
    <source>
        <dbReference type="Google" id="ProtNLM"/>
    </source>
</evidence>
<organism evidence="1 2">
    <name type="scientific">Mariniphaga anaerophila</name>
    <dbReference type="NCBI Taxonomy" id="1484053"/>
    <lineage>
        <taxon>Bacteria</taxon>
        <taxon>Pseudomonadati</taxon>
        <taxon>Bacteroidota</taxon>
        <taxon>Bacteroidia</taxon>
        <taxon>Marinilabiliales</taxon>
        <taxon>Prolixibacteraceae</taxon>
        <taxon>Mariniphaga</taxon>
    </lineage>
</organism>
<gene>
    <name evidence="1" type="ORF">SAMN05444274_1382</name>
</gene>
<keyword evidence="2" id="KW-1185">Reference proteome</keyword>
<accession>A0A1M5GWD7</accession>
<reference evidence="1 2" key="1">
    <citation type="submission" date="2016-11" db="EMBL/GenBank/DDBJ databases">
        <authorList>
            <person name="Jaros S."/>
            <person name="Januszkiewicz K."/>
            <person name="Wedrychowicz H."/>
        </authorList>
    </citation>
    <scope>NUCLEOTIDE SEQUENCE [LARGE SCALE GENOMIC DNA]</scope>
    <source>
        <strain evidence="1 2">DSM 26910</strain>
    </source>
</reference>
<sequence>MTIEYENTLRLLIITKLGDDDNAPYKVSDERISKWIEKREIELKKYKGILTENRIIYYSDFYDLKTIIFKNWEIFLPILKNKKRFEIFHNEIENFRNSVAHGRNLTLSQEYLLKGITSDLKNQITIYHNKNEMKDDFFIEIIRVTDNLGNTWNRSMPKPIPILRAGDNYELTIEANDPKDRKILYRLDSHLKIDMTQESNRFNFEITIDMVGKNVYILVMAETPESEYKNEDCMEINFTILPK</sequence>
<dbReference type="AlphaFoldDB" id="A0A1M5GWD7"/>
<proteinExistence type="predicted"/>
<dbReference type="OrthoDB" id="9811804at2"/>
<dbReference type="Proteomes" id="UP000184164">
    <property type="component" value="Unassembled WGS sequence"/>
</dbReference>
<dbReference type="RefSeq" id="WP_073003681.1">
    <property type="nucleotide sequence ID" value="NZ_FQUM01000038.1"/>
</dbReference>
<evidence type="ECO:0000313" key="1">
    <source>
        <dbReference type="EMBL" id="SHG07742.1"/>
    </source>
</evidence>
<protein>
    <recommendedName>
        <fullName evidence="3">Swt1-like HEPN domain-containing protein</fullName>
    </recommendedName>
</protein>
<dbReference type="EMBL" id="FQUM01000038">
    <property type="protein sequence ID" value="SHG07742.1"/>
    <property type="molecule type" value="Genomic_DNA"/>
</dbReference>